<dbReference type="Proteomes" id="UP000464378">
    <property type="component" value="Chromosome"/>
</dbReference>
<evidence type="ECO:0000313" key="4">
    <source>
        <dbReference type="Proteomes" id="UP000464378"/>
    </source>
</evidence>
<dbReference type="AlphaFoldDB" id="A0A6C2YMG5"/>
<evidence type="ECO:0000256" key="1">
    <source>
        <dbReference type="SAM" id="MobiDB-lite"/>
    </source>
</evidence>
<dbReference type="EMBL" id="LR593887">
    <property type="protein sequence ID" value="VTS01025.1"/>
    <property type="molecule type" value="Genomic_DNA"/>
</dbReference>
<gene>
    <name evidence="3" type="ORF">GMBLW1_16470</name>
</gene>
<dbReference type="KEGG" id="tim:GMBLW1_16470"/>
<dbReference type="InParanoid" id="A0A6C2YMG5"/>
<feature type="region of interest" description="Disordered" evidence="1">
    <location>
        <begin position="145"/>
        <end position="191"/>
    </location>
</feature>
<feature type="transmembrane region" description="Helical" evidence="2">
    <location>
        <begin position="331"/>
        <end position="350"/>
    </location>
</feature>
<proteinExistence type="predicted"/>
<reference evidence="3" key="1">
    <citation type="submission" date="2019-04" db="EMBL/GenBank/DDBJ databases">
        <authorList>
            <consortium name="Science for Life Laboratories"/>
        </authorList>
    </citation>
    <scope>NUCLEOTIDE SEQUENCE</scope>
    <source>
        <strain evidence="3">MBLW1</strain>
    </source>
</reference>
<keyword evidence="2" id="KW-1133">Transmembrane helix</keyword>
<keyword evidence="4" id="KW-1185">Reference proteome</keyword>
<dbReference type="RefSeq" id="WP_162657499.1">
    <property type="nucleotide sequence ID" value="NZ_LR593887.1"/>
</dbReference>
<feature type="compositionally biased region" description="Low complexity" evidence="1">
    <location>
        <begin position="106"/>
        <end position="121"/>
    </location>
</feature>
<evidence type="ECO:0000256" key="2">
    <source>
        <dbReference type="SAM" id="Phobius"/>
    </source>
</evidence>
<sequence length="353" mass="39063">MLSPADEQRLRQWLGLPDVPWPPDHFTLLGLSPAITDAATIELHTLERMDRLRAYQLPYPELVTLAMNRLAMAMMELSDAGSRAGYAAQHTPPPVASPVPDSRRVSTATPAPAPTPLASASGKSPEWRNDVPMPEAIPLAESAPHALADSPPTRNAAPDAPKASPSVAESPIANRRHRHLQSQRDEPHSRAARRRVIARLVGIRRIVIAWRAIEPILQHPELDSAQAFEIRVWLNQFRQLSDAITLSIEPFATPGQPGSLVTALLRQPVPVALLQGMLPSQRDQLAADWRKGHRWLTERYRELRAEAESFQPPTALRRLAAIVREIERSPGYLLMLLAGMALLMGLIRSLRPS</sequence>
<organism evidence="3">
    <name type="scientific">Tuwongella immobilis</name>
    <dbReference type="NCBI Taxonomy" id="692036"/>
    <lineage>
        <taxon>Bacteria</taxon>
        <taxon>Pseudomonadati</taxon>
        <taxon>Planctomycetota</taxon>
        <taxon>Planctomycetia</taxon>
        <taxon>Gemmatales</taxon>
        <taxon>Gemmataceae</taxon>
        <taxon>Tuwongella</taxon>
    </lineage>
</organism>
<keyword evidence="2" id="KW-0472">Membrane</keyword>
<name>A0A6C2YMG5_9BACT</name>
<protein>
    <submittedName>
        <fullName evidence="3">Uncharacterized protein</fullName>
    </submittedName>
</protein>
<evidence type="ECO:0000313" key="3">
    <source>
        <dbReference type="EMBL" id="VIP02313.1"/>
    </source>
</evidence>
<dbReference type="EMBL" id="LR586016">
    <property type="protein sequence ID" value="VIP02313.1"/>
    <property type="molecule type" value="Genomic_DNA"/>
</dbReference>
<feature type="region of interest" description="Disordered" evidence="1">
    <location>
        <begin position="84"/>
        <end position="132"/>
    </location>
</feature>
<keyword evidence="2" id="KW-0812">Transmembrane</keyword>
<accession>A0A6C2YMG5</accession>